<feature type="signal peptide" evidence="2">
    <location>
        <begin position="1"/>
        <end position="24"/>
    </location>
</feature>
<name>A0A517QHZ5_9PLAN</name>
<dbReference type="AlphaFoldDB" id="A0A517QHZ5"/>
<feature type="region of interest" description="Disordered" evidence="1">
    <location>
        <begin position="258"/>
        <end position="289"/>
    </location>
</feature>
<feature type="compositionally biased region" description="Basic and acidic residues" evidence="1">
    <location>
        <begin position="278"/>
        <end position="289"/>
    </location>
</feature>
<dbReference type="Pfam" id="PF20360">
    <property type="entry name" value="DUF6655"/>
    <property type="match status" value="1"/>
</dbReference>
<dbReference type="InterPro" id="IPR046596">
    <property type="entry name" value="DUF6655"/>
</dbReference>
<evidence type="ECO:0000256" key="1">
    <source>
        <dbReference type="SAM" id="MobiDB-lite"/>
    </source>
</evidence>
<feature type="chain" id="PRO_5022108923" evidence="2">
    <location>
        <begin position="25"/>
        <end position="289"/>
    </location>
</feature>
<evidence type="ECO:0000256" key="2">
    <source>
        <dbReference type="SAM" id="SignalP"/>
    </source>
</evidence>
<dbReference type="Proteomes" id="UP000315724">
    <property type="component" value="Chromosome"/>
</dbReference>
<keyword evidence="2" id="KW-0732">Signal</keyword>
<dbReference type="RefSeq" id="WP_315850672.1">
    <property type="nucleotide sequence ID" value="NZ_CP036267.1"/>
</dbReference>
<reference evidence="3 4" key="1">
    <citation type="submission" date="2019-02" db="EMBL/GenBank/DDBJ databases">
        <title>Deep-cultivation of Planctomycetes and their phenomic and genomic characterization uncovers novel biology.</title>
        <authorList>
            <person name="Wiegand S."/>
            <person name="Jogler M."/>
            <person name="Boedeker C."/>
            <person name="Pinto D."/>
            <person name="Vollmers J."/>
            <person name="Rivas-Marin E."/>
            <person name="Kohn T."/>
            <person name="Peeters S.H."/>
            <person name="Heuer A."/>
            <person name="Rast P."/>
            <person name="Oberbeckmann S."/>
            <person name="Bunk B."/>
            <person name="Jeske O."/>
            <person name="Meyerdierks A."/>
            <person name="Storesund J.E."/>
            <person name="Kallscheuer N."/>
            <person name="Luecker S."/>
            <person name="Lage O.M."/>
            <person name="Pohl T."/>
            <person name="Merkel B.J."/>
            <person name="Hornburger P."/>
            <person name="Mueller R.-W."/>
            <person name="Bruemmer F."/>
            <person name="Labrenz M."/>
            <person name="Spormann A.M."/>
            <person name="Op den Camp H."/>
            <person name="Overmann J."/>
            <person name="Amann R."/>
            <person name="Jetten M.S.M."/>
            <person name="Mascher T."/>
            <person name="Medema M.H."/>
            <person name="Devos D.P."/>
            <person name="Kaster A.-K."/>
            <person name="Ovreas L."/>
            <person name="Rohde M."/>
            <person name="Galperin M.Y."/>
            <person name="Jogler C."/>
        </authorList>
    </citation>
    <scope>NUCLEOTIDE SEQUENCE [LARGE SCALE GENOMIC DNA]</scope>
    <source>
        <strain evidence="3 4">Mal48</strain>
    </source>
</reference>
<sequence precursor="true">MFSFQDKLCVRHVVRNLRLWSAFAAVFLCCAGCGTTKNTTATDQLLMSDAVDGAIARIDFTPLENQKVYFDTKFIKDYKGVGFVNSDYVISSTRQQMIAAGVLLQEKEDTADFIVEGRIGALGTDSNEVIYGIPSTSVLNEAADAVAALSQAPAVPGIPELAVAKRSNQISAAKIAVFAYEKESRERVWQSGMLTGKSTSRDLWVMGAGPFQKGSIHDEGVKFAGSTLDVPLMEHERDGLRGPIAAYRDSMVFNLPGTKADPALAEQEGEDGIQQVSGEKKDESAKAAK</sequence>
<organism evidence="3 4">
    <name type="scientific">Thalassoglobus polymorphus</name>
    <dbReference type="NCBI Taxonomy" id="2527994"/>
    <lineage>
        <taxon>Bacteria</taxon>
        <taxon>Pseudomonadati</taxon>
        <taxon>Planctomycetota</taxon>
        <taxon>Planctomycetia</taxon>
        <taxon>Planctomycetales</taxon>
        <taxon>Planctomycetaceae</taxon>
        <taxon>Thalassoglobus</taxon>
    </lineage>
</organism>
<evidence type="ECO:0000313" key="4">
    <source>
        <dbReference type="Proteomes" id="UP000315724"/>
    </source>
</evidence>
<protein>
    <submittedName>
        <fullName evidence="3">Uncharacterized protein</fullName>
    </submittedName>
</protein>
<gene>
    <name evidence="3" type="ORF">Mal48_04930</name>
</gene>
<accession>A0A517QHZ5</accession>
<proteinExistence type="predicted"/>
<dbReference type="EMBL" id="CP036267">
    <property type="protein sequence ID" value="QDT31260.1"/>
    <property type="molecule type" value="Genomic_DNA"/>
</dbReference>
<dbReference type="KEGG" id="tpol:Mal48_04930"/>
<evidence type="ECO:0000313" key="3">
    <source>
        <dbReference type="EMBL" id="QDT31260.1"/>
    </source>
</evidence>
<keyword evidence="4" id="KW-1185">Reference proteome</keyword>